<evidence type="ECO:0000256" key="1">
    <source>
        <dbReference type="ARBA" id="ARBA00004127"/>
    </source>
</evidence>
<keyword evidence="5 9" id="KW-0472">Membrane</keyword>
<evidence type="ECO:0000313" key="11">
    <source>
        <dbReference type="Proteomes" id="UP001557470"/>
    </source>
</evidence>
<evidence type="ECO:0000256" key="5">
    <source>
        <dbReference type="ARBA" id="ARBA00023136"/>
    </source>
</evidence>
<dbReference type="GO" id="GO:0016020">
    <property type="term" value="C:membrane"/>
    <property type="evidence" value="ECO:0007669"/>
    <property type="project" value="UniProtKB-SubCell"/>
</dbReference>
<sequence>MKSMSASQNTIRLESRHIERLPYEKAHSAMPRLHHMYALLRYLMLILSGVILLSGLVLFGLGVWVRYGAATSVLVMGSVSGQLAIISYVCMCTGTLLVLLGVIGWVGAWKEHRCFIMLYFISLSTMFVAEGAGVIFMLVYQNVMEDTIRRASKESLQTSYLGQTAADPISRAWNTIMVHYKCCGFDNSTLDFSKSVFSSNTGLLYPRTCCVDQKNIACDGLDTSHTLIHPVSCVTILIKVIRDQSVIFGSIISGIFVSELASMIVSVVLFVRLGSLYY</sequence>
<keyword evidence="4 9" id="KW-1133">Transmembrane helix</keyword>
<dbReference type="Pfam" id="PF00335">
    <property type="entry name" value="Tetraspanin"/>
    <property type="match status" value="1"/>
</dbReference>
<dbReference type="Proteomes" id="UP001557470">
    <property type="component" value="Unassembled WGS sequence"/>
</dbReference>
<evidence type="ECO:0000256" key="3">
    <source>
        <dbReference type="ARBA" id="ARBA00022692"/>
    </source>
</evidence>
<keyword evidence="11" id="KW-1185">Reference proteome</keyword>
<dbReference type="InterPro" id="IPR018499">
    <property type="entry name" value="Tetraspanin/Peripherin"/>
</dbReference>
<evidence type="ECO:0000256" key="7">
    <source>
        <dbReference type="ARBA" id="ARBA00046464"/>
    </source>
</evidence>
<comment type="subunit">
    <text evidence="7">Interacts with SLC19A2. Interacts with NTRK1/TRKA.</text>
</comment>
<feature type="transmembrane region" description="Helical" evidence="9">
    <location>
        <begin position="118"/>
        <end position="140"/>
    </location>
</feature>
<organism evidence="10 11">
    <name type="scientific">Umbra pygmaea</name>
    <name type="common">Eastern mudminnow</name>
    <dbReference type="NCBI Taxonomy" id="75934"/>
    <lineage>
        <taxon>Eukaryota</taxon>
        <taxon>Metazoa</taxon>
        <taxon>Chordata</taxon>
        <taxon>Craniata</taxon>
        <taxon>Vertebrata</taxon>
        <taxon>Euteleostomi</taxon>
        <taxon>Actinopterygii</taxon>
        <taxon>Neopterygii</taxon>
        <taxon>Teleostei</taxon>
        <taxon>Protacanthopterygii</taxon>
        <taxon>Esociformes</taxon>
        <taxon>Umbridae</taxon>
        <taxon>Umbra</taxon>
    </lineage>
</organism>
<evidence type="ECO:0000256" key="9">
    <source>
        <dbReference type="RuleBase" id="RU361218"/>
    </source>
</evidence>
<keyword evidence="6" id="KW-0325">Glycoprotein</keyword>
<dbReference type="PANTHER" id="PTHR19282">
    <property type="entry name" value="TETRASPANIN"/>
    <property type="match status" value="1"/>
</dbReference>
<reference evidence="10 11" key="1">
    <citation type="submission" date="2024-06" db="EMBL/GenBank/DDBJ databases">
        <authorList>
            <person name="Pan Q."/>
            <person name="Wen M."/>
            <person name="Jouanno E."/>
            <person name="Zahm M."/>
            <person name="Klopp C."/>
            <person name="Cabau C."/>
            <person name="Louis A."/>
            <person name="Berthelot C."/>
            <person name="Parey E."/>
            <person name="Roest Crollius H."/>
            <person name="Montfort J."/>
            <person name="Robinson-Rechavi M."/>
            <person name="Bouchez O."/>
            <person name="Lampietro C."/>
            <person name="Lopez Roques C."/>
            <person name="Donnadieu C."/>
            <person name="Postlethwait J."/>
            <person name="Bobe J."/>
            <person name="Verreycken H."/>
            <person name="Guiguen Y."/>
        </authorList>
    </citation>
    <scope>NUCLEOTIDE SEQUENCE [LARGE SCALE GENOMIC DNA]</scope>
    <source>
        <strain evidence="10">Up_M1</strain>
        <tissue evidence="10">Testis</tissue>
    </source>
</reference>
<dbReference type="PANTHER" id="PTHR19282:SF216">
    <property type="entry name" value="TETRASPANIN-1"/>
    <property type="match status" value="1"/>
</dbReference>
<evidence type="ECO:0000256" key="2">
    <source>
        <dbReference type="ARBA" id="ARBA00006840"/>
    </source>
</evidence>
<dbReference type="GO" id="GO:0012505">
    <property type="term" value="C:endomembrane system"/>
    <property type="evidence" value="ECO:0007669"/>
    <property type="project" value="UniProtKB-SubCell"/>
</dbReference>
<evidence type="ECO:0000256" key="6">
    <source>
        <dbReference type="ARBA" id="ARBA00023180"/>
    </source>
</evidence>
<dbReference type="AlphaFoldDB" id="A0ABD0XDP0"/>
<protein>
    <recommendedName>
        <fullName evidence="9">Tetraspanin</fullName>
    </recommendedName>
</protein>
<name>A0ABD0XDP0_UMBPY</name>
<dbReference type="PRINTS" id="PR00259">
    <property type="entry name" value="TMFOUR"/>
</dbReference>
<gene>
    <name evidence="10" type="ORF">UPYG_G00064060</name>
</gene>
<comment type="similarity">
    <text evidence="2 9">Belongs to the tetraspanin (TM4SF) family.</text>
</comment>
<proteinExistence type="inferred from homology"/>
<dbReference type="SUPFAM" id="SSF48652">
    <property type="entry name" value="Tetraspanin"/>
    <property type="match status" value="1"/>
</dbReference>
<feature type="transmembrane region" description="Helical" evidence="9">
    <location>
        <begin position="85"/>
        <end position="106"/>
    </location>
</feature>
<evidence type="ECO:0000313" key="10">
    <source>
        <dbReference type="EMBL" id="KAL1005792.1"/>
    </source>
</evidence>
<dbReference type="PIRSF" id="PIRSF002419">
    <property type="entry name" value="Tetraspanin"/>
    <property type="match status" value="1"/>
</dbReference>
<accession>A0ABD0XDP0</accession>
<feature type="transmembrane region" description="Helical" evidence="9">
    <location>
        <begin position="42"/>
        <end position="65"/>
    </location>
</feature>
<dbReference type="EMBL" id="JAGEUA010000002">
    <property type="protein sequence ID" value="KAL1005792.1"/>
    <property type="molecule type" value="Genomic_DNA"/>
</dbReference>
<evidence type="ECO:0000256" key="4">
    <source>
        <dbReference type="ARBA" id="ARBA00022989"/>
    </source>
</evidence>
<keyword evidence="3 9" id="KW-0812">Transmembrane</keyword>
<dbReference type="InterPro" id="IPR000301">
    <property type="entry name" value="Tetraspanin_animals"/>
</dbReference>
<comment type="subcellular location">
    <subcellularLocation>
        <location evidence="1">Endomembrane system</location>
        <topology evidence="1">Multi-pass membrane protein</topology>
    </subcellularLocation>
    <subcellularLocation>
        <location evidence="9">Membrane</location>
        <topology evidence="9">Multi-pass membrane protein</topology>
    </subcellularLocation>
</comment>
<feature type="transmembrane region" description="Helical" evidence="9">
    <location>
        <begin position="247"/>
        <end position="271"/>
    </location>
</feature>
<evidence type="ECO:0000256" key="8">
    <source>
        <dbReference type="ARBA" id="ARBA00054958"/>
    </source>
</evidence>
<comment type="caution">
    <text evidence="10">The sequence shown here is derived from an EMBL/GenBank/DDBJ whole genome shotgun (WGS) entry which is preliminary data.</text>
</comment>
<dbReference type="Gene3D" id="1.10.1450.10">
    <property type="entry name" value="Tetraspanin"/>
    <property type="match status" value="1"/>
</dbReference>
<comment type="function">
    <text evidence="8">Structural component of specialized membrane microdomains known as tetraspanin-enriched microdomains (TERMs), which act as platforms for receptor clustering and signaling. Participates thereby in diverse biological functions such as cell signal transduction, adhesion, migration and protein trafficking. Regulates neuronal differentiation in response to NGF by facilitating NGF-mediated activation of NTRK1/TRKA receptor tyrosine kinase and subsequent downstream signaling pathways. Plays a role in the inhibition of TNFalpha-induced apoptosis. Mechanistically, inhibits the NF-kappa-B signaling pathway by blocking phosphorylation of CHUK. Also promotes the stability of the thiamine transporter 1/SLC19A2 in intestinal epithelial cells leading to an increase of thiamine uptake process.</text>
</comment>
<dbReference type="InterPro" id="IPR008952">
    <property type="entry name" value="Tetraspanin_EC2_sf"/>
</dbReference>